<evidence type="ECO:0000313" key="3">
    <source>
        <dbReference type="Proteomes" id="UP000265618"/>
    </source>
</evidence>
<comment type="caution">
    <text evidence="2">The sequence shown here is derived from an EMBL/GenBank/DDBJ whole genome shotgun (WGS) entry which is preliminary data.</text>
</comment>
<evidence type="ECO:0000256" key="1">
    <source>
        <dbReference type="SAM" id="MobiDB-lite"/>
    </source>
</evidence>
<dbReference type="AlphaFoldDB" id="A0A9K3GJB2"/>
<organism evidence="2 3">
    <name type="scientific">Kipferlia bialata</name>
    <dbReference type="NCBI Taxonomy" id="797122"/>
    <lineage>
        <taxon>Eukaryota</taxon>
        <taxon>Metamonada</taxon>
        <taxon>Carpediemonas-like organisms</taxon>
        <taxon>Kipferlia</taxon>
    </lineage>
</organism>
<evidence type="ECO:0000313" key="2">
    <source>
        <dbReference type="EMBL" id="GIQ84927.1"/>
    </source>
</evidence>
<keyword evidence="3" id="KW-1185">Reference proteome</keyword>
<proteinExistence type="predicted"/>
<feature type="region of interest" description="Disordered" evidence="1">
    <location>
        <begin position="206"/>
        <end position="250"/>
    </location>
</feature>
<feature type="compositionally biased region" description="Basic and acidic residues" evidence="1">
    <location>
        <begin position="1"/>
        <end position="19"/>
    </location>
</feature>
<sequence>MPEGVQKRDRGDAEDESTRPPKRRQGREREREEYGRSRDELSIAVEVKREGGIWSNLRHLVSVKIEGEGQDGERQGDGENTGVEVKEEVFPPLKESHDLPLCVPVKYEGEAEGEGGVSTAEMVERHRGTVNSLAPWLYSQRDTGRLRECGQEMGQMVLDLCLAGKRETQLTIRLQEKERECLCQAQRIQELEMRVAELSGVRYVEERETQEGERDMSADALHDTTVPCEEEDGRGESEGDGTRPTSSNGALAQVSENGVEGVEDALVQGGEIGIVEGEAVLPTGLQSDEESPEGGVESPLLVEQIPSWVETGGKEDMAESRSASAEGGSALVSDAHTEVAVVLPTDVDVQREERPEGGVESAVLTERMSTGMDAGGIAMDCEWPGESNEEDAAPAPPFWTKGPMFPGDCLTPLLSLGNNQTLLLHKSTKGFQHHRMYIRTLVQRNIHTKGALDIEPCDGVIGMKPHSSFDSVPTLTESDPGDQLMSEVEGESASECGSEGWENEGGSHGEEACEGLGDIPHLSVPSTGPCFTLEEIPMVPHNLKFNLQYIHYWVYVGGKVFMIRGVGYQMYVLDLDTRGWVVPVRPYEFVEGQVSTLLLGFSSDAVVRGAFAFDGSMFLLARHGRDPTLHTWRYDLGAERFEQLVHTRLVTHHSPDEFDYAVEVDDAMYMPFADNTMQVFGRMTEWERTKMGGQLNRVTNRWISECLSRKMTGRARLNSIQNIRAERKRERDILAQEVYIWRQIHTPLPPMRTLDPYVRSRARIGKCFALGRFVVVCCHTDVSHRVEGGEEGWTLAAYDTVSGETCDWGTVGCHSVEVFQPDNVLLGRVWNCSAQRTDFQVVTLDPGLVMRAPERNRDGMGADLGTLPMGNSSRWAIPAARPLRFVYVRVGCVKRGSWVREVKEHNWKTQ</sequence>
<dbReference type="InterPro" id="IPR011043">
    <property type="entry name" value="Gal_Oxase/kelch_b-propeller"/>
</dbReference>
<reference evidence="2 3" key="1">
    <citation type="journal article" date="2018" name="PLoS ONE">
        <title>The draft genome of Kipferlia bialata reveals reductive genome evolution in fornicate parasites.</title>
        <authorList>
            <person name="Tanifuji G."/>
            <person name="Takabayashi S."/>
            <person name="Kume K."/>
            <person name="Takagi M."/>
            <person name="Nakayama T."/>
            <person name="Kamikawa R."/>
            <person name="Inagaki Y."/>
            <person name="Hashimoto T."/>
        </authorList>
    </citation>
    <scope>NUCLEOTIDE SEQUENCE [LARGE SCALE GENOMIC DNA]</scope>
    <source>
        <strain evidence="2">NY0173</strain>
    </source>
</reference>
<protein>
    <submittedName>
        <fullName evidence="2">Uncharacterized protein</fullName>
    </submittedName>
</protein>
<feature type="compositionally biased region" description="Basic and acidic residues" evidence="1">
    <location>
        <begin position="27"/>
        <end position="42"/>
    </location>
</feature>
<dbReference type="SUPFAM" id="SSF50965">
    <property type="entry name" value="Galactose oxidase, central domain"/>
    <property type="match status" value="1"/>
</dbReference>
<feature type="region of interest" description="Disordered" evidence="1">
    <location>
        <begin position="1"/>
        <end position="42"/>
    </location>
</feature>
<feature type="compositionally biased region" description="Basic and acidic residues" evidence="1">
    <location>
        <begin position="206"/>
        <end position="222"/>
    </location>
</feature>
<accession>A0A9K3GJB2</accession>
<name>A0A9K3GJB2_9EUKA</name>
<dbReference type="EMBL" id="BDIP01001682">
    <property type="protein sequence ID" value="GIQ84927.1"/>
    <property type="molecule type" value="Genomic_DNA"/>
</dbReference>
<gene>
    <name evidence="2" type="ORF">KIPB_006511</name>
</gene>
<dbReference type="Proteomes" id="UP000265618">
    <property type="component" value="Unassembled WGS sequence"/>
</dbReference>